<evidence type="ECO:0000256" key="1">
    <source>
        <dbReference type="SAM" id="MobiDB-lite"/>
    </source>
</evidence>
<proteinExistence type="predicted"/>
<gene>
    <name evidence="2" type="ORF">NDU88_005097</name>
</gene>
<keyword evidence="3" id="KW-1185">Reference proteome</keyword>
<feature type="region of interest" description="Disordered" evidence="1">
    <location>
        <begin position="64"/>
        <end position="94"/>
    </location>
</feature>
<name>A0AAV7MVE9_PLEWA</name>
<feature type="region of interest" description="Disordered" evidence="1">
    <location>
        <begin position="1"/>
        <end position="29"/>
    </location>
</feature>
<evidence type="ECO:0000313" key="3">
    <source>
        <dbReference type="Proteomes" id="UP001066276"/>
    </source>
</evidence>
<dbReference type="EMBL" id="JANPWB010000013">
    <property type="protein sequence ID" value="KAJ1107708.1"/>
    <property type="molecule type" value="Genomic_DNA"/>
</dbReference>
<protein>
    <submittedName>
        <fullName evidence="2">Uncharacterized protein</fullName>
    </submittedName>
</protein>
<reference evidence="2" key="1">
    <citation type="journal article" date="2022" name="bioRxiv">
        <title>Sequencing and chromosome-scale assembly of the giantPleurodeles waltlgenome.</title>
        <authorList>
            <person name="Brown T."/>
            <person name="Elewa A."/>
            <person name="Iarovenko S."/>
            <person name="Subramanian E."/>
            <person name="Araus A.J."/>
            <person name="Petzold A."/>
            <person name="Susuki M."/>
            <person name="Suzuki K.-i.T."/>
            <person name="Hayashi T."/>
            <person name="Toyoda A."/>
            <person name="Oliveira C."/>
            <person name="Osipova E."/>
            <person name="Leigh N.D."/>
            <person name="Simon A."/>
            <person name="Yun M.H."/>
        </authorList>
    </citation>
    <scope>NUCLEOTIDE SEQUENCE</scope>
    <source>
        <strain evidence="2">20211129_DDA</strain>
        <tissue evidence="2">Liver</tissue>
    </source>
</reference>
<organism evidence="2 3">
    <name type="scientific">Pleurodeles waltl</name>
    <name type="common">Iberian ribbed newt</name>
    <dbReference type="NCBI Taxonomy" id="8319"/>
    <lineage>
        <taxon>Eukaryota</taxon>
        <taxon>Metazoa</taxon>
        <taxon>Chordata</taxon>
        <taxon>Craniata</taxon>
        <taxon>Vertebrata</taxon>
        <taxon>Euteleostomi</taxon>
        <taxon>Amphibia</taxon>
        <taxon>Batrachia</taxon>
        <taxon>Caudata</taxon>
        <taxon>Salamandroidea</taxon>
        <taxon>Salamandridae</taxon>
        <taxon>Pleurodelinae</taxon>
        <taxon>Pleurodeles</taxon>
    </lineage>
</organism>
<accession>A0AAV7MVE9</accession>
<comment type="caution">
    <text evidence="2">The sequence shown here is derived from an EMBL/GenBank/DDBJ whole genome shotgun (WGS) entry which is preliminary data.</text>
</comment>
<sequence length="145" mass="15565">MRPRPSRGQTAPGRVGQMRMSSSNSRLARPWPLSSALLSSCASNARLPATRHLQSRPLSLRYRLRSLGARNGPAKSPDTGGSQQSADQGIGPGWAGLLKDIAGDARSLSEARHTGHHAWPRPTEGNTLIAKLLKLGDYYFGAILT</sequence>
<dbReference type="AlphaFoldDB" id="A0AAV7MVE9"/>
<evidence type="ECO:0000313" key="2">
    <source>
        <dbReference type="EMBL" id="KAJ1107708.1"/>
    </source>
</evidence>
<dbReference type="Proteomes" id="UP001066276">
    <property type="component" value="Chromosome 9"/>
</dbReference>